<keyword evidence="8" id="KW-1133">Transmembrane helix</keyword>
<keyword evidence="8" id="KW-0812">Transmembrane</keyword>
<keyword evidence="5" id="KW-0720">Serine protease</keyword>
<dbReference type="GO" id="GO:0046872">
    <property type="term" value="F:metal ion binding"/>
    <property type="evidence" value="ECO:0007669"/>
    <property type="project" value="UniProtKB-KW"/>
</dbReference>
<evidence type="ECO:0000256" key="1">
    <source>
        <dbReference type="ARBA" id="ARBA00001913"/>
    </source>
</evidence>
<evidence type="ECO:0000256" key="5">
    <source>
        <dbReference type="ARBA" id="ARBA00022825"/>
    </source>
</evidence>
<dbReference type="CDD" id="cd04056">
    <property type="entry name" value="Peptidases_S53"/>
    <property type="match status" value="1"/>
</dbReference>
<reference evidence="10 11" key="1">
    <citation type="submission" date="2016-04" db="EMBL/GenBank/DDBJ databases">
        <authorList>
            <person name="Evans L.H."/>
            <person name="Alamgir A."/>
            <person name="Owens N."/>
            <person name="Weber N.D."/>
            <person name="Virtaneva K."/>
            <person name="Barbian K."/>
            <person name="Babar A."/>
            <person name="Rosenke K."/>
        </authorList>
    </citation>
    <scope>NUCLEOTIDE SEQUENCE [LARGE SCALE GENOMIC DNA]</scope>
    <source>
        <strain evidence="11">S5(T) (JCM 30642 \VKM B-2941)</strain>
    </source>
</reference>
<dbReference type="Gene3D" id="3.40.50.200">
    <property type="entry name" value="Peptidase S8/S53 domain"/>
    <property type="match status" value="1"/>
</dbReference>
<evidence type="ECO:0000256" key="7">
    <source>
        <dbReference type="ARBA" id="ARBA00023145"/>
    </source>
</evidence>
<keyword evidence="4" id="KW-0378">Hydrolase</keyword>
<dbReference type="InterPro" id="IPR015366">
    <property type="entry name" value="S53_propep"/>
</dbReference>
<dbReference type="SUPFAM" id="SSF49464">
    <property type="entry name" value="Carboxypeptidase regulatory domain-like"/>
    <property type="match status" value="1"/>
</dbReference>
<dbReference type="SMART" id="SM00944">
    <property type="entry name" value="Pro-kuma_activ"/>
    <property type="match status" value="1"/>
</dbReference>
<evidence type="ECO:0000256" key="2">
    <source>
        <dbReference type="ARBA" id="ARBA00022670"/>
    </source>
</evidence>
<dbReference type="Proteomes" id="UP000195607">
    <property type="component" value="Chromosome I"/>
</dbReference>
<dbReference type="RefSeq" id="WP_148689386.1">
    <property type="nucleotide sequence ID" value="NZ_LT671858.1"/>
</dbReference>
<dbReference type="AlphaFoldDB" id="A0A1N5RY75"/>
<dbReference type="CDD" id="cd11377">
    <property type="entry name" value="Pro-peptidase_S53"/>
    <property type="match status" value="1"/>
</dbReference>
<evidence type="ECO:0000256" key="6">
    <source>
        <dbReference type="ARBA" id="ARBA00022837"/>
    </source>
</evidence>
<dbReference type="InterPro" id="IPR050819">
    <property type="entry name" value="Tripeptidyl-peptidase_I"/>
</dbReference>
<evidence type="ECO:0000256" key="4">
    <source>
        <dbReference type="ARBA" id="ARBA00022801"/>
    </source>
</evidence>
<keyword evidence="6" id="KW-0106">Calcium</keyword>
<dbReference type="PROSITE" id="PS51695">
    <property type="entry name" value="SEDOLISIN"/>
    <property type="match status" value="1"/>
</dbReference>
<dbReference type="GO" id="GO:0006508">
    <property type="term" value="P:proteolysis"/>
    <property type="evidence" value="ECO:0007669"/>
    <property type="project" value="UniProtKB-KW"/>
</dbReference>
<comment type="cofactor">
    <cofactor evidence="1">
        <name>Ca(2+)</name>
        <dbReference type="ChEBI" id="CHEBI:29108"/>
    </cofactor>
</comment>
<dbReference type="InterPro" id="IPR036852">
    <property type="entry name" value="Peptidase_S8/S53_dom_sf"/>
</dbReference>
<dbReference type="GeneID" id="41587326"/>
<evidence type="ECO:0000313" key="11">
    <source>
        <dbReference type="Proteomes" id="UP000195607"/>
    </source>
</evidence>
<proteinExistence type="predicted"/>
<sequence>MKLKSNKKIISILMVLGFLFSTMAVLSGTDQVSGMITHSSGSQNKSIENNLLISSNLVPLRNYVNTSEKYSIKSPREVNTTNSNKSESILVGFQFSNLSELVSLLSNISNKNSPQYHRYISRAQFERRFEPSDAIYNNFIKYLQSNGIYHITTYKGRSIVTFTSTTKLVDKMFRVKTEDFVNGSQNYYAAVGVPKVPSYFNNYVTSIIGLSNYSQYVMSLNLQHKVAVQKNASVKKTPQGNIISPACYDGTQYFYAPEFQSAYNERTLFREYGYPTSSVEATILWGGEYNGTNTSTPYGTLTHDERVGSFVPSNVYCYFNETMPAGEPHAKVVGVPLNGAVSPGPLAQYDSTGANFENTLDMEMLGSTAPGSTIYNVYGNSSSYYNINLAFNYILNPGSKSSKLNNVSVISNSWGGCNVNCTSFCEDDMEAQARGITVLASSGDAGDNANSTKWVGTNVEFPSVLGYNNFGVVAVGGTTFQLNATSNIESQRNWYVPEGDKNLRGPYGTSSGIDTCLKEPTWQKDSSANLVIKGEGRGVPDISAIANDTLVTISISGYTYDATNATYGGRFEYAWGTSIASPVTAGILSEIDSVLYKNNDSRLGFLDSLLYKLGNEQFEKESSNSTTGYIDTGTYNSTLPALPFYPVETGRNHIYHARYGYSLLDGWGSINAYNLTIYTLKRNFRNNNSDLLGIDNNLTLKSLDVSSYNSTGSLNRFYNASVQQNLFLANEMGQPLYWIQNVIYLNKTVSGGYVVNYTGWVNYPFYGIYQTSTVYHYTFPSGRIILLPHSFNISTQLNVNGNPMDSYLKFFVNRHEIKMNVTGAAFIIGARNYSYYYENNLIYNGPYPNNKFQGGLDPQFGLVGGPSAYLGIFRNSTTAYVKSYIENEEGHWIVPRTRSFNESIDQTGENATNLIYSPNGTGCYSIGIKPGSKEQGLVFYTTTGREKFKLDFLETNLTDGTVWNLTFEGKKYSSNLNNITVYSVNGTYTYEAENTTLFYNQNFHKVISVSGKNITVQIIYIRYSYIHGTVSPSDTTLSFNGKNVQISGNGQFNITTTYGSFVLKASSPGFKTKYMNFTVQKGKSLKLNISLSEIKQHGPNYIYLYLTLILLVIITVIAVAINLKRRR</sequence>
<dbReference type="EMBL" id="LT671858">
    <property type="protein sequence ID" value="SIM28762.1"/>
    <property type="molecule type" value="Genomic_DNA"/>
</dbReference>
<keyword evidence="8" id="KW-0472">Membrane</keyword>
<feature type="transmembrane region" description="Helical" evidence="8">
    <location>
        <begin position="1102"/>
        <end position="1123"/>
    </location>
</feature>
<protein>
    <submittedName>
        <fullName evidence="10">Acid-acting endopeptidase/tripeptidyl-peptidase</fullName>
    </submittedName>
</protein>
<dbReference type="SUPFAM" id="SSF52743">
    <property type="entry name" value="Subtilisin-like"/>
    <property type="match status" value="1"/>
</dbReference>
<dbReference type="GO" id="GO:0008240">
    <property type="term" value="F:tripeptidyl-peptidase activity"/>
    <property type="evidence" value="ECO:0007669"/>
    <property type="project" value="TreeGrafter"/>
</dbReference>
<evidence type="ECO:0000259" key="9">
    <source>
        <dbReference type="PROSITE" id="PS51695"/>
    </source>
</evidence>
<accession>A0A1N5RY75</accession>
<evidence type="ECO:0000256" key="3">
    <source>
        <dbReference type="ARBA" id="ARBA00022723"/>
    </source>
</evidence>
<evidence type="ECO:0000256" key="8">
    <source>
        <dbReference type="SAM" id="Phobius"/>
    </source>
</evidence>
<dbReference type="PANTHER" id="PTHR14218:SF15">
    <property type="entry name" value="TRIPEPTIDYL-PEPTIDASE 1"/>
    <property type="match status" value="1"/>
</dbReference>
<dbReference type="Pfam" id="PF09286">
    <property type="entry name" value="Pro-kuma_activ"/>
    <property type="match status" value="1"/>
</dbReference>
<keyword evidence="7" id="KW-0865">Zymogen</keyword>
<dbReference type="InterPro" id="IPR008969">
    <property type="entry name" value="CarboxyPept-like_regulatory"/>
</dbReference>
<name>A0A1N5RY75_9ARCH</name>
<gene>
    <name evidence="10" type="ORF">CSP5_0004</name>
</gene>
<dbReference type="GO" id="GO:0004252">
    <property type="term" value="F:serine-type endopeptidase activity"/>
    <property type="evidence" value="ECO:0007669"/>
    <property type="project" value="InterPro"/>
</dbReference>
<dbReference type="InterPro" id="IPR030400">
    <property type="entry name" value="Sedolisin_dom"/>
</dbReference>
<evidence type="ECO:0000313" key="10">
    <source>
        <dbReference type="EMBL" id="SIM28762.1"/>
    </source>
</evidence>
<dbReference type="PANTHER" id="PTHR14218">
    <property type="entry name" value="PROTEASE S8 TRIPEPTIDYL PEPTIDASE I CLN2"/>
    <property type="match status" value="1"/>
</dbReference>
<dbReference type="SUPFAM" id="SSF54897">
    <property type="entry name" value="Protease propeptides/inhibitors"/>
    <property type="match status" value="1"/>
</dbReference>
<keyword evidence="2" id="KW-0645">Protease</keyword>
<feature type="domain" description="Peptidase S53" evidence="9">
    <location>
        <begin position="262"/>
        <end position="682"/>
    </location>
</feature>
<organism evidence="10 11">
    <name type="scientific">Cuniculiplasma divulgatum</name>
    <dbReference type="NCBI Taxonomy" id="1673428"/>
    <lineage>
        <taxon>Archaea</taxon>
        <taxon>Methanobacteriati</taxon>
        <taxon>Thermoplasmatota</taxon>
        <taxon>Thermoplasmata</taxon>
        <taxon>Thermoplasmatales</taxon>
        <taxon>Cuniculiplasmataceae</taxon>
        <taxon>Cuniculiplasma</taxon>
    </lineage>
</organism>
<keyword evidence="3" id="KW-0479">Metal-binding</keyword>